<keyword evidence="2" id="KW-1185">Reference proteome</keyword>
<organism evidence="1 2">
    <name type="scientific">Methylocaldum marinum</name>
    <dbReference type="NCBI Taxonomy" id="1432792"/>
    <lineage>
        <taxon>Bacteria</taxon>
        <taxon>Pseudomonadati</taxon>
        <taxon>Pseudomonadota</taxon>
        <taxon>Gammaproteobacteria</taxon>
        <taxon>Methylococcales</taxon>
        <taxon>Methylococcaceae</taxon>
        <taxon>Methylocaldum</taxon>
    </lineage>
</organism>
<dbReference type="KEGG" id="mmai:sS8_3563"/>
<proteinExistence type="predicted"/>
<name>A0A250KV29_9GAMM</name>
<evidence type="ECO:0000313" key="2">
    <source>
        <dbReference type="Proteomes" id="UP000266313"/>
    </source>
</evidence>
<evidence type="ECO:0000313" key="1">
    <source>
        <dbReference type="EMBL" id="BBA35500.1"/>
    </source>
</evidence>
<protein>
    <submittedName>
        <fullName evidence="1">ISMca6, transposase, OrfA</fullName>
    </submittedName>
</protein>
<reference evidence="1 2" key="1">
    <citation type="submission" date="2016-12" db="EMBL/GenBank/DDBJ databases">
        <title>Genome sequencing of Methylocaldum marinum.</title>
        <authorList>
            <person name="Takeuchi M."/>
            <person name="Kamagata Y."/>
            <person name="Hiraoka S."/>
            <person name="Oshima K."/>
            <person name="Hattori M."/>
            <person name="Iwasaki W."/>
        </authorList>
    </citation>
    <scope>NUCLEOTIDE SEQUENCE [LARGE SCALE GENOMIC DNA]</scope>
    <source>
        <strain evidence="1 2">S8</strain>
    </source>
</reference>
<gene>
    <name evidence="1" type="ORF">sS8_3563</name>
</gene>
<dbReference type="EMBL" id="AP017928">
    <property type="protein sequence ID" value="BBA35500.1"/>
    <property type="molecule type" value="Genomic_DNA"/>
</dbReference>
<dbReference type="Proteomes" id="UP000266313">
    <property type="component" value="Chromosome"/>
</dbReference>
<accession>A0A250KV29</accession>
<sequence>MLGQVLIEDAGKNHEIQAAQRLIETLGLAGRLYTLDALHLQKNG</sequence>
<dbReference type="AlphaFoldDB" id="A0A250KV29"/>
<dbReference type="RefSeq" id="WP_269461468.1">
    <property type="nucleotide sequence ID" value="NZ_AP017928.1"/>
</dbReference>